<feature type="region of interest" description="Disordered" evidence="1">
    <location>
        <begin position="1"/>
        <end position="69"/>
    </location>
</feature>
<dbReference type="EMBL" id="KI684891">
    <property type="protein sequence ID" value="ETK93583.1"/>
    <property type="molecule type" value="Genomic_DNA"/>
</dbReference>
<dbReference type="Proteomes" id="UP000053864">
    <property type="component" value="Unassembled WGS sequence"/>
</dbReference>
<sequence length="69" mass="6819">SNTIDDRVTADGGAEPSATDLNAAAHGGAAPDSIVEVQEDESESAVAATGPKEKQEPTPVNDGPGMNGT</sequence>
<reference evidence="2" key="1">
    <citation type="submission" date="2013-11" db="EMBL/GenBank/DDBJ databases">
        <title>The Genome Sequence of Phytophthora parasitica CJ02B3.</title>
        <authorList>
            <consortium name="The Broad Institute Genomics Platform"/>
            <person name="Russ C."/>
            <person name="Tyler B."/>
            <person name="Panabieres F."/>
            <person name="Shan W."/>
            <person name="Tripathy S."/>
            <person name="Grunwald N."/>
            <person name="Machado M."/>
            <person name="Johnson C.S."/>
            <person name="Arredondo F."/>
            <person name="Hong C."/>
            <person name="Coffey M."/>
            <person name="Young S.K."/>
            <person name="Zeng Q."/>
            <person name="Gargeya S."/>
            <person name="Fitzgerald M."/>
            <person name="Abouelleil A."/>
            <person name="Alvarado L."/>
            <person name="Chapman S.B."/>
            <person name="Gainer-Dewar J."/>
            <person name="Goldberg J."/>
            <person name="Griggs A."/>
            <person name="Gujja S."/>
            <person name="Hansen M."/>
            <person name="Howarth C."/>
            <person name="Imamovic A."/>
            <person name="Ireland A."/>
            <person name="Larimer J."/>
            <person name="McCowan C."/>
            <person name="Murphy C."/>
            <person name="Pearson M."/>
            <person name="Poon T.W."/>
            <person name="Priest M."/>
            <person name="Roberts A."/>
            <person name="Saif S."/>
            <person name="Shea T."/>
            <person name="Sykes S."/>
            <person name="Wortman J."/>
            <person name="Nusbaum C."/>
            <person name="Birren B."/>
        </authorList>
    </citation>
    <scope>NUCLEOTIDE SEQUENCE [LARGE SCALE GENOMIC DNA]</scope>
    <source>
        <strain evidence="2">CJ02B3</strain>
    </source>
</reference>
<evidence type="ECO:0000313" key="4">
    <source>
        <dbReference type="Proteomes" id="UP000053864"/>
    </source>
</evidence>
<dbReference type="VEuPathDB" id="FungiDB:PPTG_25034"/>
<name>W2HEB5_PHYNI</name>
<feature type="non-terminal residue" evidence="2">
    <location>
        <position position="1"/>
    </location>
</feature>
<dbReference type="EMBL" id="KI671407">
    <property type="protein sequence ID" value="ETL46976.1"/>
    <property type="molecule type" value="Genomic_DNA"/>
</dbReference>
<dbReference type="Proteomes" id="UP000053236">
    <property type="component" value="Unassembled WGS sequence"/>
</dbReference>
<dbReference type="AlphaFoldDB" id="W2HEB5"/>
<accession>W2HEB5</accession>
<evidence type="ECO:0000256" key="1">
    <source>
        <dbReference type="SAM" id="MobiDB-lite"/>
    </source>
</evidence>
<gene>
    <name evidence="2" type="ORF">L915_03267</name>
    <name evidence="3" type="ORF">L916_03235</name>
</gene>
<proteinExistence type="predicted"/>
<protein>
    <submittedName>
        <fullName evidence="2">Uncharacterized protein</fullName>
    </submittedName>
</protein>
<organism evidence="2">
    <name type="scientific">Phytophthora nicotianae</name>
    <name type="common">Potato buckeye rot agent</name>
    <name type="synonym">Phytophthora parasitica</name>
    <dbReference type="NCBI Taxonomy" id="4792"/>
    <lineage>
        <taxon>Eukaryota</taxon>
        <taxon>Sar</taxon>
        <taxon>Stramenopiles</taxon>
        <taxon>Oomycota</taxon>
        <taxon>Peronosporomycetes</taxon>
        <taxon>Peronosporales</taxon>
        <taxon>Peronosporaceae</taxon>
        <taxon>Phytophthora</taxon>
    </lineage>
</organism>
<reference evidence="3 4" key="2">
    <citation type="submission" date="2013-11" db="EMBL/GenBank/DDBJ databases">
        <title>The Genome Sequence of Phytophthora parasitica CJ05E6.</title>
        <authorList>
            <consortium name="The Broad Institute Genomics Platform"/>
            <person name="Russ C."/>
            <person name="Tyler B."/>
            <person name="Panabieres F."/>
            <person name="Shan W."/>
            <person name="Tripathy S."/>
            <person name="Grunwald N."/>
            <person name="Machado M."/>
            <person name="Johnson C.S."/>
            <person name="Arredondo F."/>
            <person name="Hong C."/>
            <person name="Coffey M."/>
            <person name="Young S.K."/>
            <person name="Zeng Q."/>
            <person name="Gargeya S."/>
            <person name="Fitzgerald M."/>
            <person name="Abouelleil A."/>
            <person name="Alvarado L."/>
            <person name="Chapman S.B."/>
            <person name="Gainer-Dewar J."/>
            <person name="Goldberg J."/>
            <person name="Griggs A."/>
            <person name="Gujja S."/>
            <person name="Hansen M."/>
            <person name="Howarth C."/>
            <person name="Imamovic A."/>
            <person name="Ireland A."/>
            <person name="Larimer J."/>
            <person name="McCowan C."/>
            <person name="Murphy C."/>
            <person name="Pearson M."/>
            <person name="Poon T.W."/>
            <person name="Priest M."/>
            <person name="Roberts A."/>
            <person name="Saif S."/>
            <person name="Shea T."/>
            <person name="Sykes S."/>
            <person name="Wortman J."/>
            <person name="Nusbaum C."/>
            <person name="Birren B."/>
        </authorList>
    </citation>
    <scope>NUCLEOTIDE SEQUENCE [LARGE SCALE GENOMIC DNA]</scope>
    <source>
        <strain evidence="3 4">CJ05E6</strain>
    </source>
</reference>
<evidence type="ECO:0000313" key="2">
    <source>
        <dbReference type="EMBL" id="ETK93583.1"/>
    </source>
</evidence>
<evidence type="ECO:0000313" key="3">
    <source>
        <dbReference type="EMBL" id="ETL46976.1"/>
    </source>
</evidence>